<dbReference type="EMBL" id="MLQQ01000001">
    <property type="protein sequence ID" value="OIJ16100.1"/>
    <property type="molecule type" value="Genomic_DNA"/>
</dbReference>
<comment type="caution">
    <text evidence="1">The sequence shown here is derived from an EMBL/GenBank/DDBJ whole genome shotgun (WGS) entry which is preliminary data.</text>
</comment>
<evidence type="ECO:0008006" key="3">
    <source>
        <dbReference type="Google" id="ProtNLM"/>
    </source>
</evidence>
<dbReference type="Proteomes" id="UP000180098">
    <property type="component" value="Unassembled WGS sequence"/>
</dbReference>
<evidence type="ECO:0000313" key="1">
    <source>
        <dbReference type="EMBL" id="OIJ16100.1"/>
    </source>
</evidence>
<gene>
    <name evidence="1" type="ORF">BKP35_03720</name>
</gene>
<dbReference type="RefSeq" id="WP_071312025.1">
    <property type="nucleotide sequence ID" value="NZ_MLQQ01000001.1"/>
</dbReference>
<protein>
    <recommendedName>
        <fullName evidence="3">DUF4912 domain-containing protein</fullName>
    </recommendedName>
</protein>
<accession>A0A1S2LV72</accession>
<dbReference type="Pfam" id="PF16258">
    <property type="entry name" value="DUF4912"/>
    <property type="match status" value="1"/>
</dbReference>
<name>A0A1S2LV72_9BACI</name>
<keyword evidence="2" id="KW-1185">Reference proteome</keyword>
<sequence length="153" mass="18055">MKETKVDKCVLMTQSPYILYCYWEISNRKKILLEQHLNGKWNNLQKVLRLYDITAIHFNGHNAHRYVDYPLFEHCLEYFLKEVTPHRTYCVDVGVETKSGVFFSIVRSNSAATPKSLQAEVASENHSYSKWIEGQQKAPQWLEGYSSYTYYEK</sequence>
<evidence type="ECO:0000313" key="2">
    <source>
        <dbReference type="Proteomes" id="UP000180098"/>
    </source>
</evidence>
<proteinExistence type="predicted"/>
<reference evidence="1 2" key="1">
    <citation type="submission" date="2016-10" db="EMBL/GenBank/DDBJ databases">
        <title>Draft genome sequences of four alkaliphilic bacteria belonging to the Anaerobacillus genus.</title>
        <authorList>
            <person name="Bassil N.M."/>
            <person name="Lloyd J.R."/>
        </authorList>
    </citation>
    <scope>NUCLEOTIDE SEQUENCE [LARGE SCALE GENOMIC DNA]</scope>
    <source>
        <strain evidence="1 2">DSM 15340</strain>
    </source>
</reference>
<dbReference type="OrthoDB" id="9812700at2"/>
<dbReference type="AlphaFoldDB" id="A0A1S2LV72"/>
<organism evidence="1 2">
    <name type="scientific">Anaerobacillus arseniciselenatis</name>
    <dbReference type="NCBI Taxonomy" id="85682"/>
    <lineage>
        <taxon>Bacteria</taxon>
        <taxon>Bacillati</taxon>
        <taxon>Bacillota</taxon>
        <taxon>Bacilli</taxon>
        <taxon>Bacillales</taxon>
        <taxon>Bacillaceae</taxon>
        <taxon>Anaerobacillus</taxon>
    </lineage>
</organism>
<dbReference type="InterPro" id="IPR032585">
    <property type="entry name" value="DUF4912"/>
</dbReference>